<evidence type="ECO:0000313" key="2">
    <source>
        <dbReference type="EnsemblPlants" id="AET7Gv20614900.1"/>
    </source>
</evidence>
<reference evidence="2" key="5">
    <citation type="journal article" date="2021" name="G3 (Bethesda)">
        <title>Aegilops tauschii genome assembly Aet v5.0 features greater sequence contiguity and improved annotation.</title>
        <authorList>
            <person name="Wang L."/>
            <person name="Zhu T."/>
            <person name="Rodriguez J.C."/>
            <person name="Deal K.R."/>
            <person name="Dubcovsky J."/>
            <person name="McGuire P.E."/>
            <person name="Lux T."/>
            <person name="Spannagl M."/>
            <person name="Mayer K.F.X."/>
            <person name="Baldrich P."/>
            <person name="Meyers B.C."/>
            <person name="Huo N."/>
            <person name="Gu Y.Q."/>
            <person name="Zhou H."/>
            <person name="Devos K.M."/>
            <person name="Bennetzen J.L."/>
            <person name="Unver T."/>
            <person name="Budak H."/>
            <person name="Gulick P.J."/>
            <person name="Galiba G."/>
            <person name="Kalapos B."/>
            <person name="Nelson D.R."/>
            <person name="Li P."/>
            <person name="You F.M."/>
            <person name="Luo M.C."/>
            <person name="Dvorak J."/>
        </authorList>
    </citation>
    <scope>NUCLEOTIDE SEQUENCE [LARGE SCALE GENOMIC DNA]</scope>
    <source>
        <strain evidence="2">cv. AL8/78</strain>
    </source>
</reference>
<dbReference type="Gramene" id="AET7Gv20614900.1">
    <property type="protein sequence ID" value="AET7Gv20614900.1"/>
    <property type="gene ID" value="AET7Gv20614900"/>
</dbReference>
<reference evidence="3" key="1">
    <citation type="journal article" date="2014" name="Science">
        <title>Ancient hybridizations among the ancestral genomes of bread wheat.</title>
        <authorList>
            <consortium name="International Wheat Genome Sequencing Consortium,"/>
            <person name="Marcussen T."/>
            <person name="Sandve S.R."/>
            <person name="Heier L."/>
            <person name="Spannagl M."/>
            <person name="Pfeifer M."/>
            <person name="Jakobsen K.S."/>
            <person name="Wulff B.B."/>
            <person name="Steuernagel B."/>
            <person name="Mayer K.F."/>
            <person name="Olsen O.A."/>
        </authorList>
    </citation>
    <scope>NUCLEOTIDE SEQUENCE [LARGE SCALE GENOMIC DNA]</scope>
    <source>
        <strain evidence="3">cv. AL8/78</strain>
    </source>
</reference>
<sequence>MEKCTKRLQALALIVLLCLATHPQCNAVRYACFKLTTIPACNPDKSICYCCTGSLACYKTRDECKARCVPPPVGLNEAGASSSSSSAFP</sequence>
<keyword evidence="3" id="KW-1185">Reference proteome</keyword>
<dbReference type="Proteomes" id="UP000015105">
    <property type="component" value="Chromosome 7D"/>
</dbReference>
<reference evidence="2" key="3">
    <citation type="journal article" date="2017" name="Nature">
        <title>Genome sequence of the progenitor of the wheat D genome Aegilops tauschii.</title>
        <authorList>
            <person name="Luo M.C."/>
            <person name="Gu Y.Q."/>
            <person name="Puiu D."/>
            <person name="Wang H."/>
            <person name="Twardziok S.O."/>
            <person name="Deal K.R."/>
            <person name="Huo N."/>
            <person name="Zhu T."/>
            <person name="Wang L."/>
            <person name="Wang Y."/>
            <person name="McGuire P.E."/>
            <person name="Liu S."/>
            <person name="Long H."/>
            <person name="Ramasamy R.K."/>
            <person name="Rodriguez J.C."/>
            <person name="Van S.L."/>
            <person name="Yuan L."/>
            <person name="Wang Z."/>
            <person name="Xia Z."/>
            <person name="Xiao L."/>
            <person name="Anderson O.D."/>
            <person name="Ouyang S."/>
            <person name="Liang Y."/>
            <person name="Zimin A.V."/>
            <person name="Pertea G."/>
            <person name="Qi P."/>
            <person name="Bennetzen J.L."/>
            <person name="Dai X."/>
            <person name="Dawson M.W."/>
            <person name="Muller H.G."/>
            <person name="Kugler K."/>
            <person name="Rivarola-Duarte L."/>
            <person name="Spannagl M."/>
            <person name="Mayer K.F.X."/>
            <person name="Lu F.H."/>
            <person name="Bevan M.W."/>
            <person name="Leroy P."/>
            <person name="Li P."/>
            <person name="You F.M."/>
            <person name="Sun Q."/>
            <person name="Liu Z."/>
            <person name="Lyons E."/>
            <person name="Wicker T."/>
            <person name="Salzberg S.L."/>
            <person name="Devos K.M."/>
            <person name="Dvorak J."/>
        </authorList>
    </citation>
    <scope>NUCLEOTIDE SEQUENCE [LARGE SCALE GENOMIC DNA]</scope>
    <source>
        <strain evidence="2">cv. AL8/78</strain>
    </source>
</reference>
<feature type="signal peptide" evidence="1">
    <location>
        <begin position="1"/>
        <end position="27"/>
    </location>
</feature>
<reference evidence="2" key="4">
    <citation type="submission" date="2019-03" db="UniProtKB">
        <authorList>
            <consortium name="EnsemblPlants"/>
        </authorList>
    </citation>
    <scope>IDENTIFICATION</scope>
</reference>
<evidence type="ECO:0000313" key="3">
    <source>
        <dbReference type="Proteomes" id="UP000015105"/>
    </source>
</evidence>
<reference evidence="3" key="2">
    <citation type="journal article" date="2017" name="Nat. Plants">
        <title>The Aegilops tauschii genome reveals multiple impacts of transposons.</title>
        <authorList>
            <person name="Zhao G."/>
            <person name="Zou C."/>
            <person name="Li K."/>
            <person name="Wang K."/>
            <person name="Li T."/>
            <person name="Gao L."/>
            <person name="Zhang X."/>
            <person name="Wang H."/>
            <person name="Yang Z."/>
            <person name="Liu X."/>
            <person name="Jiang W."/>
            <person name="Mao L."/>
            <person name="Kong X."/>
            <person name="Jiao Y."/>
            <person name="Jia J."/>
        </authorList>
    </citation>
    <scope>NUCLEOTIDE SEQUENCE [LARGE SCALE GENOMIC DNA]</scope>
    <source>
        <strain evidence="3">cv. AL8/78</strain>
    </source>
</reference>
<feature type="chain" id="PRO_5019032952" evidence="1">
    <location>
        <begin position="28"/>
        <end position="89"/>
    </location>
</feature>
<proteinExistence type="predicted"/>
<name>A0A453RKW8_AEGTS</name>
<protein>
    <submittedName>
        <fullName evidence="2">Uncharacterized protein</fullName>
    </submittedName>
</protein>
<evidence type="ECO:0000256" key="1">
    <source>
        <dbReference type="SAM" id="SignalP"/>
    </source>
</evidence>
<keyword evidence="1" id="KW-0732">Signal</keyword>
<organism evidence="2 3">
    <name type="scientific">Aegilops tauschii subsp. strangulata</name>
    <name type="common">Goatgrass</name>
    <dbReference type="NCBI Taxonomy" id="200361"/>
    <lineage>
        <taxon>Eukaryota</taxon>
        <taxon>Viridiplantae</taxon>
        <taxon>Streptophyta</taxon>
        <taxon>Embryophyta</taxon>
        <taxon>Tracheophyta</taxon>
        <taxon>Spermatophyta</taxon>
        <taxon>Magnoliopsida</taxon>
        <taxon>Liliopsida</taxon>
        <taxon>Poales</taxon>
        <taxon>Poaceae</taxon>
        <taxon>BOP clade</taxon>
        <taxon>Pooideae</taxon>
        <taxon>Triticodae</taxon>
        <taxon>Triticeae</taxon>
        <taxon>Triticinae</taxon>
        <taxon>Aegilops</taxon>
    </lineage>
</organism>
<dbReference type="AlphaFoldDB" id="A0A453RKW8"/>
<accession>A0A453RKW8</accession>
<dbReference type="EnsemblPlants" id="AET7Gv20614900.1">
    <property type="protein sequence ID" value="AET7Gv20614900.1"/>
    <property type="gene ID" value="AET7Gv20614900"/>
</dbReference>